<gene>
    <name evidence="9" type="ORF">M1L60_04420</name>
</gene>
<dbReference type="CDD" id="cd05387">
    <property type="entry name" value="BY-kinase"/>
    <property type="match status" value="1"/>
</dbReference>
<feature type="domain" description="AAA" evidence="8">
    <location>
        <begin position="232"/>
        <end position="385"/>
    </location>
</feature>
<keyword evidence="3" id="KW-0418">Kinase</keyword>
<dbReference type="SUPFAM" id="SSF52540">
    <property type="entry name" value="P-loop containing nucleoside triphosphate hydrolases"/>
    <property type="match status" value="1"/>
</dbReference>
<dbReference type="InterPro" id="IPR027417">
    <property type="entry name" value="P-loop_NTPase"/>
</dbReference>
<accession>A0ABT1DGA9</accession>
<feature type="compositionally biased region" description="Basic and acidic residues" evidence="6">
    <location>
        <begin position="537"/>
        <end position="549"/>
    </location>
</feature>
<evidence type="ECO:0000256" key="6">
    <source>
        <dbReference type="SAM" id="MobiDB-lite"/>
    </source>
</evidence>
<evidence type="ECO:0000256" key="1">
    <source>
        <dbReference type="ARBA" id="ARBA00022679"/>
    </source>
</evidence>
<dbReference type="PANTHER" id="PTHR32309:SF31">
    <property type="entry name" value="CAPSULAR EXOPOLYSACCHARIDE FAMILY"/>
    <property type="match status" value="1"/>
</dbReference>
<organism evidence="9 10">
    <name type="scientific">Paractinoplanes aksuensis</name>
    <dbReference type="NCBI Taxonomy" id="2939490"/>
    <lineage>
        <taxon>Bacteria</taxon>
        <taxon>Bacillati</taxon>
        <taxon>Actinomycetota</taxon>
        <taxon>Actinomycetes</taxon>
        <taxon>Micromonosporales</taxon>
        <taxon>Micromonosporaceae</taxon>
        <taxon>Paractinoplanes</taxon>
    </lineage>
</organism>
<feature type="compositionally biased region" description="Low complexity" evidence="6">
    <location>
        <begin position="497"/>
        <end position="507"/>
    </location>
</feature>
<proteinExistence type="predicted"/>
<keyword evidence="4" id="KW-0067">ATP-binding</keyword>
<reference evidence="9 10" key="1">
    <citation type="submission" date="2022-06" db="EMBL/GenBank/DDBJ databases">
        <title>New Species of the Genus Actinoplanes, ActinopZanes ferrugineus.</title>
        <authorList>
            <person name="Ding P."/>
        </authorList>
    </citation>
    <scope>NUCLEOTIDE SEQUENCE [LARGE SCALE GENOMIC DNA]</scope>
    <source>
        <strain evidence="9 10">TRM88003</strain>
    </source>
</reference>
<feature type="compositionally biased region" description="Low complexity" evidence="6">
    <location>
        <begin position="450"/>
        <end position="485"/>
    </location>
</feature>
<name>A0ABT1DGA9_9ACTN</name>
<evidence type="ECO:0000313" key="10">
    <source>
        <dbReference type="Proteomes" id="UP001523369"/>
    </source>
</evidence>
<dbReference type="PANTHER" id="PTHR32309">
    <property type="entry name" value="TYROSINE-PROTEIN KINASE"/>
    <property type="match status" value="1"/>
</dbReference>
<dbReference type="EMBL" id="JAMYJR010000003">
    <property type="protein sequence ID" value="MCO8269835.1"/>
    <property type="molecule type" value="Genomic_DNA"/>
</dbReference>
<feature type="compositionally biased region" description="Basic and acidic residues" evidence="6">
    <location>
        <begin position="588"/>
        <end position="602"/>
    </location>
</feature>
<evidence type="ECO:0000256" key="2">
    <source>
        <dbReference type="ARBA" id="ARBA00022741"/>
    </source>
</evidence>
<dbReference type="Gene3D" id="3.40.50.300">
    <property type="entry name" value="P-loop containing nucleotide triphosphate hydrolases"/>
    <property type="match status" value="1"/>
</dbReference>
<protein>
    <submittedName>
        <fullName evidence="9">AAA family ATPase</fullName>
    </submittedName>
</protein>
<dbReference type="Pfam" id="PF13614">
    <property type="entry name" value="AAA_31"/>
    <property type="match status" value="1"/>
</dbReference>
<sequence>MTVLITAGAYVLSRVVPVEQWSSATVVAGPKQRAGFAPVTADAGTESEIARSGAVLRVAAEELKMAQSDLADGLDVEPVERGAAITVAYTGDDAQRRAQAVAEEYVRYRNATTTQSGTAATLVSPAGAAVEHRRPLWLWLAAGAAVGLLLGLISAYWLARRRDRLRGLTHYEQLTGLPVLATVPRARRSRGPGAPLPVMLRSPDSADAEAYRYLRARLDPVLARPATVLIAGGREGEGRSTTAANLAVALAQAGRRVVLVDTDVRRPALHLMFDLSRDRGLTNVLTGQHQLTETLAAGAIVNLRVLAVGAERENSADLLAAGGLTGLLHELREQCDVVVLDSPALLQVADGLGLAAHADQILLVTDYRRATAAGAARVAADLEQVAPGRVAAVLIGLPEREGGPAPRNSPSRSPAIDRFESLDNPVDPAPSHVPAPSHAPHAPAPPHAPVSPARPAAPPHANHAPSPSHPPHASAPSHAPVSPAQPTAPPHAPHAPAPSHAPVSPARPTAPPRQEPTPPRKEPRHDPAPFREATPGEEPREEQSPRKDTPTQPSRPAPKSGTPEKEGAKVSAKAAIPQPRVYTSAAKAEAEARGRTEAPSED</sequence>
<dbReference type="InterPro" id="IPR005702">
    <property type="entry name" value="Wzc-like_C"/>
</dbReference>
<evidence type="ECO:0000256" key="3">
    <source>
        <dbReference type="ARBA" id="ARBA00022777"/>
    </source>
</evidence>
<keyword evidence="7" id="KW-0472">Membrane</keyword>
<keyword evidence="5" id="KW-0829">Tyrosine-protein kinase</keyword>
<dbReference type="InterPro" id="IPR050445">
    <property type="entry name" value="Bact_polysacc_biosynth/exp"/>
</dbReference>
<keyword evidence="7" id="KW-1133">Transmembrane helix</keyword>
<dbReference type="InterPro" id="IPR025669">
    <property type="entry name" value="AAA_dom"/>
</dbReference>
<feature type="region of interest" description="Disordered" evidence="6">
    <location>
        <begin position="397"/>
        <end position="602"/>
    </location>
</feature>
<feature type="transmembrane region" description="Helical" evidence="7">
    <location>
        <begin position="136"/>
        <end position="159"/>
    </location>
</feature>
<evidence type="ECO:0000256" key="7">
    <source>
        <dbReference type="SAM" id="Phobius"/>
    </source>
</evidence>
<feature type="compositionally biased region" description="Low complexity" evidence="6">
    <location>
        <begin position="404"/>
        <end position="414"/>
    </location>
</feature>
<dbReference type="RefSeq" id="WP_253235977.1">
    <property type="nucleotide sequence ID" value="NZ_JAMYJR010000003.1"/>
</dbReference>
<keyword evidence="1" id="KW-0808">Transferase</keyword>
<feature type="compositionally biased region" description="Basic and acidic residues" evidence="6">
    <location>
        <begin position="518"/>
        <end position="529"/>
    </location>
</feature>
<evidence type="ECO:0000256" key="5">
    <source>
        <dbReference type="ARBA" id="ARBA00023137"/>
    </source>
</evidence>
<evidence type="ECO:0000313" key="9">
    <source>
        <dbReference type="EMBL" id="MCO8269835.1"/>
    </source>
</evidence>
<dbReference type="Proteomes" id="UP001523369">
    <property type="component" value="Unassembled WGS sequence"/>
</dbReference>
<keyword evidence="10" id="KW-1185">Reference proteome</keyword>
<evidence type="ECO:0000259" key="8">
    <source>
        <dbReference type="Pfam" id="PF13614"/>
    </source>
</evidence>
<comment type="caution">
    <text evidence="9">The sequence shown here is derived from an EMBL/GenBank/DDBJ whole genome shotgun (WGS) entry which is preliminary data.</text>
</comment>
<evidence type="ECO:0000256" key="4">
    <source>
        <dbReference type="ARBA" id="ARBA00022840"/>
    </source>
</evidence>
<keyword evidence="2" id="KW-0547">Nucleotide-binding</keyword>
<keyword evidence="7" id="KW-0812">Transmembrane</keyword>
<feature type="compositionally biased region" description="Pro residues" evidence="6">
    <location>
        <begin position="486"/>
        <end position="496"/>
    </location>
</feature>
<feature type="compositionally biased region" description="Pro residues" evidence="6">
    <location>
        <begin position="508"/>
        <end position="517"/>
    </location>
</feature>